<dbReference type="EMBL" id="QZVS01000082">
    <property type="protein sequence ID" value="RJT88544.1"/>
    <property type="molecule type" value="Genomic_DNA"/>
</dbReference>
<evidence type="ECO:0000313" key="1">
    <source>
        <dbReference type="EMBL" id="RJT88544.1"/>
    </source>
</evidence>
<dbReference type="OrthoDB" id="5195569at2"/>
<sequence>MDLNFNLTQLNTLFHDLVTVKDNFEQAERFSDAVSAAVGHPGLSDRVQDFANQWNDKRAGMVERLADLAQTVDTIHDSFISVDLELTNTAHSKDDNYSGNL</sequence>
<name>A0A3A5MTJ1_9MICO</name>
<comment type="caution">
    <text evidence="1">The sequence shown here is derived from an EMBL/GenBank/DDBJ whole genome shotgun (WGS) entry which is preliminary data.</text>
</comment>
<proteinExistence type="predicted"/>
<protein>
    <submittedName>
        <fullName evidence="1">Uncharacterized protein</fullName>
    </submittedName>
</protein>
<keyword evidence="2" id="KW-1185">Reference proteome</keyword>
<dbReference type="AlphaFoldDB" id="A0A3A5MTJ1"/>
<evidence type="ECO:0000313" key="2">
    <source>
        <dbReference type="Proteomes" id="UP000272015"/>
    </source>
</evidence>
<dbReference type="RefSeq" id="WP_119974615.1">
    <property type="nucleotide sequence ID" value="NZ_JBHSQA010000001.1"/>
</dbReference>
<accession>A0A3A5MTJ1</accession>
<gene>
    <name evidence="1" type="ORF">D6T64_10480</name>
</gene>
<organism evidence="1 2">
    <name type="scientific">Cryobacterium melibiosiphilum</name>
    <dbReference type="NCBI Taxonomy" id="995039"/>
    <lineage>
        <taxon>Bacteria</taxon>
        <taxon>Bacillati</taxon>
        <taxon>Actinomycetota</taxon>
        <taxon>Actinomycetes</taxon>
        <taxon>Micrococcales</taxon>
        <taxon>Microbacteriaceae</taxon>
        <taxon>Cryobacterium</taxon>
    </lineage>
</organism>
<reference evidence="1 2" key="1">
    <citation type="submission" date="2018-09" db="EMBL/GenBank/DDBJ databases">
        <title>Novel species of Cryobacterium.</title>
        <authorList>
            <person name="Liu Q."/>
            <person name="Xin Y.-H."/>
        </authorList>
    </citation>
    <scope>NUCLEOTIDE SEQUENCE [LARGE SCALE GENOMIC DNA]</scope>
    <source>
        <strain evidence="1 2">Hh39</strain>
    </source>
</reference>
<dbReference type="Proteomes" id="UP000272015">
    <property type="component" value="Unassembled WGS sequence"/>
</dbReference>